<dbReference type="EMBL" id="SPHZ02000006">
    <property type="protein sequence ID" value="KAF0910250.1"/>
    <property type="molecule type" value="Genomic_DNA"/>
</dbReference>
<dbReference type="InterPro" id="IPR036691">
    <property type="entry name" value="Endo/exonu/phosph_ase_sf"/>
</dbReference>
<dbReference type="PANTHER" id="PTHR45666:SF19">
    <property type="entry name" value="OS06G0222900 PROTEIN"/>
    <property type="match status" value="1"/>
</dbReference>
<dbReference type="OrthoDB" id="785963at2759"/>
<comment type="caution">
    <text evidence="5">The sequence shown here is derived from an EMBL/GenBank/DDBJ whole genome shotgun (WGS) entry which is preliminary data.</text>
</comment>
<reference evidence="5 6" key="1">
    <citation type="submission" date="2019-11" db="EMBL/GenBank/DDBJ databases">
        <title>Whole genome sequence of Oryza granulata.</title>
        <authorList>
            <person name="Li W."/>
        </authorList>
    </citation>
    <scope>NUCLEOTIDE SEQUENCE [LARGE SCALE GENOMIC DNA]</scope>
    <source>
        <strain evidence="6">cv. Menghai</strain>
        <tissue evidence="5">Leaf</tissue>
    </source>
</reference>
<organism evidence="5 6">
    <name type="scientific">Oryza meyeriana var. granulata</name>
    <dbReference type="NCBI Taxonomy" id="110450"/>
    <lineage>
        <taxon>Eukaryota</taxon>
        <taxon>Viridiplantae</taxon>
        <taxon>Streptophyta</taxon>
        <taxon>Embryophyta</taxon>
        <taxon>Tracheophyta</taxon>
        <taxon>Spermatophyta</taxon>
        <taxon>Magnoliopsida</taxon>
        <taxon>Liliopsida</taxon>
        <taxon>Poales</taxon>
        <taxon>Poaceae</taxon>
        <taxon>BOP clade</taxon>
        <taxon>Oryzoideae</taxon>
        <taxon>Oryzeae</taxon>
        <taxon>Oryzinae</taxon>
        <taxon>Oryza</taxon>
        <taxon>Oryza meyeriana</taxon>
    </lineage>
</organism>
<dbReference type="AlphaFoldDB" id="A0A6G1DCU0"/>
<feature type="region of interest" description="Disordered" evidence="3">
    <location>
        <begin position="19"/>
        <end position="44"/>
    </location>
</feature>
<evidence type="ECO:0000259" key="4">
    <source>
        <dbReference type="Pfam" id="PF22669"/>
    </source>
</evidence>
<dbReference type="InterPro" id="IPR045849">
    <property type="entry name" value="IP5P_plant"/>
</dbReference>
<sequence>MHRQAAEVRESIYQADVTAAATTSTAGETASASGVNDDDGGAVRARRQHELLLDHEPSGGMGNKGCIAMSMTLHHTSLYFVCSHLASGEKEGDELRRNADVTEILKSTHFRRVCQPAPAASRCVPKRILDNE</sequence>
<dbReference type="Gene3D" id="3.60.10.10">
    <property type="entry name" value="Endonuclease/exonuclease/phosphatase"/>
    <property type="match status" value="1"/>
</dbReference>
<comment type="similarity">
    <text evidence="1">Belongs to the inositol polyphosphate 5-phosphatase family.</text>
</comment>
<feature type="compositionally biased region" description="Low complexity" evidence="3">
    <location>
        <begin position="19"/>
        <end position="34"/>
    </location>
</feature>
<name>A0A6G1DCU0_9ORYZ</name>
<evidence type="ECO:0000313" key="6">
    <source>
        <dbReference type="Proteomes" id="UP000479710"/>
    </source>
</evidence>
<dbReference type="GO" id="GO:0046856">
    <property type="term" value="P:phosphatidylinositol dephosphorylation"/>
    <property type="evidence" value="ECO:0007669"/>
    <property type="project" value="InterPro"/>
</dbReference>
<keyword evidence="6" id="KW-1185">Reference proteome</keyword>
<evidence type="ECO:0000256" key="3">
    <source>
        <dbReference type="SAM" id="MobiDB-lite"/>
    </source>
</evidence>
<dbReference type="SUPFAM" id="SSF56219">
    <property type="entry name" value="DNase I-like"/>
    <property type="match status" value="1"/>
</dbReference>
<protein>
    <recommendedName>
        <fullName evidence="4">Inositol polyphosphate-related phosphatase domain-containing protein</fullName>
    </recommendedName>
</protein>
<dbReference type="GO" id="GO:0034485">
    <property type="term" value="F:phosphatidylinositol-3,4,5-trisphosphate 5-phosphatase activity"/>
    <property type="evidence" value="ECO:0007669"/>
    <property type="project" value="TreeGrafter"/>
</dbReference>
<accession>A0A6G1DCU0</accession>
<evidence type="ECO:0000313" key="5">
    <source>
        <dbReference type="EMBL" id="KAF0910250.1"/>
    </source>
</evidence>
<dbReference type="InterPro" id="IPR000300">
    <property type="entry name" value="IPPc"/>
</dbReference>
<dbReference type="Pfam" id="PF22669">
    <property type="entry name" value="Exo_endo_phos2"/>
    <property type="match status" value="1"/>
</dbReference>
<keyword evidence="2" id="KW-0378">Hydrolase</keyword>
<dbReference type="Proteomes" id="UP000479710">
    <property type="component" value="Unassembled WGS sequence"/>
</dbReference>
<evidence type="ECO:0000256" key="1">
    <source>
        <dbReference type="ARBA" id="ARBA00010768"/>
    </source>
</evidence>
<dbReference type="PANTHER" id="PTHR45666">
    <property type="entry name" value="TYPE IV INOSITOL POLYPHOSPHATE 5-PHOSPHATASE 9"/>
    <property type="match status" value="1"/>
</dbReference>
<dbReference type="GO" id="GO:0004439">
    <property type="term" value="F:phosphatidylinositol-4,5-bisphosphate 5-phosphatase activity"/>
    <property type="evidence" value="ECO:0007669"/>
    <property type="project" value="TreeGrafter"/>
</dbReference>
<proteinExistence type="inferred from homology"/>
<feature type="domain" description="Inositol polyphosphate-related phosphatase" evidence="4">
    <location>
        <begin position="35"/>
        <end position="112"/>
    </location>
</feature>
<gene>
    <name evidence="5" type="ORF">E2562_001438</name>
</gene>
<dbReference type="GO" id="GO:0004445">
    <property type="term" value="F:inositol-polyphosphate 5-phosphatase activity"/>
    <property type="evidence" value="ECO:0007669"/>
    <property type="project" value="InterPro"/>
</dbReference>
<evidence type="ECO:0000256" key="2">
    <source>
        <dbReference type="ARBA" id="ARBA00022801"/>
    </source>
</evidence>